<organism evidence="3 4">
    <name type="scientific">Cronartium quercuum f. sp. fusiforme G11</name>
    <dbReference type="NCBI Taxonomy" id="708437"/>
    <lineage>
        <taxon>Eukaryota</taxon>
        <taxon>Fungi</taxon>
        <taxon>Dikarya</taxon>
        <taxon>Basidiomycota</taxon>
        <taxon>Pucciniomycotina</taxon>
        <taxon>Pucciniomycetes</taxon>
        <taxon>Pucciniales</taxon>
        <taxon>Coleosporiaceae</taxon>
        <taxon>Cronartium</taxon>
    </lineage>
</organism>
<evidence type="ECO:0000256" key="1">
    <source>
        <dbReference type="SAM" id="Coils"/>
    </source>
</evidence>
<feature type="region of interest" description="Disordered" evidence="2">
    <location>
        <begin position="359"/>
        <end position="388"/>
    </location>
</feature>
<dbReference type="EMBL" id="MU167217">
    <property type="protein sequence ID" value="KAG0150799.1"/>
    <property type="molecule type" value="Genomic_DNA"/>
</dbReference>
<reference evidence="3" key="1">
    <citation type="submission" date="2013-11" db="EMBL/GenBank/DDBJ databases">
        <title>Genome sequence of the fusiform rust pathogen reveals effectors for host alternation and coevolution with pine.</title>
        <authorList>
            <consortium name="DOE Joint Genome Institute"/>
            <person name="Smith K."/>
            <person name="Pendleton A."/>
            <person name="Kubisiak T."/>
            <person name="Anderson C."/>
            <person name="Salamov A."/>
            <person name="Aerts A."/>
            <person name="Riley R."/>
            <person name="Clum A."/>
            <person name="Lindquist E."/>
            <person name="Ence D."/>
            <person name="Campbell M."/>
            <person name="Kronenberg Z."/>
            <person name="Feau N."/>
            <person name="Dhillon B."/>
            <person name="Hamelin R."/>
            <person name="Burleigh J."/>
            <person name="Smith J."/>
            <person name="Yandell M."/>
            <person name="Nelson C."/>
            <person name="Grigoriev I."/>
            <person name="Davis J."/>
        </authorList>
    </citation>
    <scope>NUCLEOTIDE SEQUENCE</scope>
    <source>
        <strain evidence="3">G11</strain>
    </source>
</reference>
<name>A0A9P6NV77_9BASI</name>
<dbReference type="PANTHER" id="PTHR38407:SF1">
    <property type="entry name" value="PROTEIN IVY1"/>
    <property type="match status" value="1"/>
</dbReference>
<comment type="caution">
    <text evidence="3">The sequence shown here is derived from an EMBL/GenBank/DDBJ whole genome shotgun (WGS) entry which is preliminary data.</text>
</comment>
<sequence>MRDGESSACPEGEYGEKLSPGERLMAASGLHFMTANLEQVLSATFYKSFEIPLLDVYDTYRQQLADRQTTYEAEVSAKTRAIRETELRNLRQGAAGKGRNQRFLGRDLDSFRKGLKELQDQVEAVEKVKQVYYLEVAGGEFEVWKSVADNISLVVKSEVEVYDRVASKATSDPTLEMMVASIPDPFDTYKETVPNSSQAPEIYSILPPLSSILTPAQVIARKSMAELAQPPFFPVAPSTIGTTSYPSSSLNDQPSLDSSTHWSTEPTAPLDVPSLSIAHYQSDDPELGFRSAPSALFHSPPALPCPDDDDNDDNDNDNDNDTPTPRPIPPIAIGVPAVPFQTALVKAPTPLRNVISLASTSTSSSAPTITVDQKNPDPKPHSTKDPTNLLSAIRCPLASTKRASMNTLGSSGLLSVLEVGHEESLMCQLPPNGLDSDSELDGP</sequence>
<protein>
    <submittedName>
        <fullName evidence="3">Uncharacterized protein</fullName>
    </submittedName>
</protein>
<accession>A0A9P6NV77</accession>
<dbReference type="GO" id="GO:0042144">
    <property type="term" value="P:vacuole fusion, non-autophagic"/>
    <property type="evidence" value="ECO:0007669"/>
    <property type="project" value="InterPro"/>
</dbReference>
<dbReference type="GO" id="GO:0005543">
    <property type="term" value="F:phospholipid binding"/>
    <property type="evidence" value="ECO:0007669"/>
    <property type="project" value="InterPro"/>
</dbReference>
<keyword evidence="4" id="KW-1185">Reference proteome</keyword>
<gene>
    <name evidence="3" type="ORF">CROQUDRAFT_37855</name>
</gene>
<feature type="region of interest" description="Disordered" evidence="2">
    <location>
        <begin position="284"/>
        <end position="331"/>
    </location>
</feature>
<dbReference type="InterPro" id="IPR037470">
    <property type="entry name" value="IVY1"/>
</dbReference>
<dbReference type="Proteomes" id="UP000886653">
    <property type="component" value="Unassembled WGS sequence"/>
</dbReference>
<dbReference type="PANTHER" id="PTHR38407">
    <property type="entry name" value="PROTEIN IVY1"/>
    <property type="match status" value="1"/>
</dbReference>
<dbReference type="InterPro" id="IPR027267">
    <property type="entry name" value="AH/BAR_dom_sf"/>
</dbReference>
<evidence type="ECO:0000313" key="3">
    <source>
        <dbReference type="EMBL" id="KAG0150799.1"/>
    </source>
</evidence>
<feature type="compositionally biased region" description="Acidic residues" evidence="2">
    <location>
        <begin position="306"/>
        <end position="320"/>
    </location>
</feature>
<dbReference type="GO" id="GO:0000329">
    <property type="term" value="C:fungal-type vacuole membrane"/>
    <property type="evidence" value="ECO:0007669"/>
    <property type="project" value="InterPro"/>
</dbReference>
<feature type="compositionally biased region" description="Polar residues" evidence="2">
    <location>
        <begin position="243"/>
        <end position="266"/>
    </location>
</feature>
<dbReference type="OrthoDB" id="5594612at2759"/>
<proteinExistence type="predicted"/>
<feature type="compositionally biased region" description="Low complexity" evidence="2">
    <location>
        <begin position="359"/>
        <end position="370"/>
    </location>
</feature>
<feature type="compositionally biased region" description="Basic and acidic residues" evidence="2">
    <location>
        <begin position="374"/>
        <end position="384"/>
    </location>
</feature>
<dbReference type="AlphaFoldDB" id="A0A9P6NV77"/>
<evidence type="ECO:0000256" key="2">
    <source>
        <dbReference type="SAM" id="MobiDB-lite"/>
    </source>
</evidence>
<keyword evidence="1" id="KW-0175">Coiled coil</keyword>
<evidence type="ECO:0000313" key="4">
    <source>
        <dbReference type="Proteomes" id="UP000886653"/>
    </source>
</evidence>
<dbReference type="Gene3D" id="1.20.1270.60">
    <property type="entry name" value="Arfaptin homology (AH) domain/BAR domain"/>
    <property type="match status" value="1"/>
</dbReference>
<feature type="region of interest" description="Disordered" evidence="2">
    <location>
        <begin position="243"/>
        <end position="269"/>
    </location>
</feature>
<feature type="coiled-coil region" evidence="1">
    <location>
        <begin position="108"/>
        <end position="135"/>
    </location>
</feature>